<organism evidence="10 11">
    <name type="scientific">Candidatus Roizmanbacteria bacterium CG_4_10_14_0_2_um_filter_39_13</name>
    <dbReference type="NCBI Taxonomy" id="1974825"/>
    <lineage>
        <taxon>Bacteria</taxon>
        <taxon>Candidatus Roizmaniibacteriota</taxon>
    </lineage>
</organism>
<protein>
    <recommendedName>
        <fullName evidence="5">Arsenite methyltransferase</fullName>
        <ecNumber evidence="4">2.1.1.137</ecNumber>
    </recommendedName>
</protein>
<dbReference type="Gene3D" id="3.40.50.150">
    <property type="entry name" value="Vaccinia Virus protein VP39"/>
    <property type="match status" value="1"/>
</dbReference>
<evidence type="ECO:0000259" key="9">
    <source>
        <dbReference type="Pfam" id="PF13847"/>
    </source>
</evidence>
<dbReference type="InterPro" id="IPR029063">
    <property type="entry name" value="SAM-dependent_MTases_sf"/>
</dbReference>
<keyword evidence="10" id="KW-0489">Methyltransferase</keyword>
<evidence type="ECO:0000313" key="10">
    <source>
        <dbReference type="EMBL" id="PIZ62515.1"/>
    </source>
</evidence>
<dbReference type="EC" id="2.1.1.137" evidence="4"/>
<comment type="catalytic activity">
    <reaction evidence="6">
        <text>arsenic triglutathione + [thioredoxin]-dithiol + S-adenosyl-L-methionine + 2 H2O = methylarsonous acid + [thioredoxin]-disulfide + 3 glutathione + S-adenosyl-L-homocysteine + H(+)</text>
        <dbReference type="Rhea" id="RHEA:69460"/>
        <dbReference type="Rhea" id="RHEA-COMP:10698"/>
        <dbReference type="Rhea" id="RHEA-COMP:10700"/>
        <dbReference type="ChEBI" id="CHEBI:15377"/>
        <dbReference type="ChEBI" id="CHEBI:15378"/>
        <dbReference type="ChEBI" id="CHEBI:17826"/>
        <dbReference type="ChEBI" id="CHEBI:29950"/>
        <dbReference type="ChEBI" id="CHEBI:50058"/>
        <dbReference type="ChEBI" id="CHEBI:57856"/>
        <dbReference type="ChEBI" id="CHEBI:57925"/>
        <dbReference type="ChEBI" id="CHEBI:59789"/>
        <dbReference type="ChEBI" id="CHEBI:183640"/>
        <dbReference type="EC" id="2.1.1.137"/>
    </reaction>
</comment>
<evidence type="ECO:0000256" key="6">
    <source>
        <dbReference type="ARBA" id="ARBA00047941"/>
    </source>
</evidence>
<accession>A0A2M7TXK2</accession>
<dbReference type="PANTHER" id="PTHR43675">
    <property type="entry name" value="ARSENITE METHYLTRANSFERASE"/>
    <property type="match status" value="1"/>
</dbReference>
<dbReference type="CDD" id="cd02440">
    <property type="entry name" value="AdoMet_MTases"/>
    <property type="match status" value="1"/>
</dbReference>
<dbReference type="SUPFAM" id="SSF53335">
    <property type="entry name" value="S-adenosyl-L-methionine-dependent methyltransferases"/>
    <property type="match status" value="1"/>
</dbReference>
<dbReference type="AlphaFoldDB" id="A0A2M7TXK2"/>
<dbReference type="GO" id="GO:0032259">
    <property type="term" value="P:methylation"/>
    <property type="evidence" value="ECO:0007669"/>
    <property type="project" value="UniProtKB-KW"/>
</dbReference>
<feature type="non-terminal residue" evidence="10">
    <location>
        <position position="161"/>
    </location>
</feature>
<evidence type="ECO:0000256" key="8">
    <source>
        <dbReference type="ARBA" id="ARBA00048428"/>
    </source>
</evidence>
<name>A0A2M7TXK2_9BACT</name>
<evidence type="ECO:0000256" key="1">
    <source>
        <dbReference type="ARBA" id="ARBA00022679"/>
    </source>
</evidence>
<comment type="catalytic activity">
    <reaction evidence="8">
        <text>arsenic triglutathione + 3 [thioredoxin]-dithiol + 3 S-adenosyl-L-methionine = trimethylarsine + 3 [thioredoxin]-disulfide + 3 glutathione + 3 S-adenosyl-L-homocysteine + 3 H(+)</text>
        <dbReference type="Rhea" id="RHEA:69432"/>
        <dbReference type="Rhea" id="RHEA-COMP:10698"/>
        <dbReference type="Rhea" id="RHEA-COMP:10700"/>
        <dbReference type="ChEBI" id="CHEBI:15378"/>
        <dbReference type="ChEBI" id="CHEBI:27130"/>
        <dbReference type="ChEBI" id="CHEBI:29950"/>
        <dbReference type="ChEBI" id="CHEBI:50058"/>
        <dbReference type="ChEBI" id="CHEBI:57856"/>
        <dbReference type="ChEBI" id="CHEBI:57925"/>
        <dbReference type="ChEBI" id="CHEBI:59789"/>
        <dbReference type="ChEBI" id="CHEBI:183640"/>
        <dbReference type="EC" id="2.1.1.137"/>
    </reaction>
</comment>
<keyword evidence="1 10" id="KW-0808">Transferase</keyword>
<dbReference type="PANTHER" id="PTHR43675:SF8">
    <property type="entry name" value="ARSENITE METHYLTRANSFERASE"/>
    <property type="match status" value="1"/>
</dbReference>
<evidence type="ECO:0000313" key="11">
    <source>
        <dbReference type="Proteomes" id="UP000228503"/>
    </source>
</evidence>
<feature type="domain" description="Methyltransferase" evidence="9">
    <location>
        <begin position="65"/>
        <end position="161"/>
    </location>
</feature>
<evidence type="ECO:0000256" key="7">
    <source>
        <dbReference type="ARBA" id="ARBA00047943"/>
    </source>
</evidence>
<comment type="similarity">
    <text evidence="3">Belongs to the methyltransferase superfamily. Arsenite methyltransferase family.</text>
</comment>
<dbReference type="Proteomes" id="UP000228503">
    <property type="component" value="Unassembled WGS sequence"/>
</dbReference>
<reference evidence="11" key="1">
    <citation type="submission" date="2017-09" db="EMBL/GenBank/DDBJ databases">
        <title>Depth-based differentiation of microbial function through sediment-hosted aquifers and enrichment of novel symbionts in the deep terrestrial subsurface.</title>
        <authorList>
            <person name="Probst A.J."/>
            <person name="Ladd B."/>
            <person name="Jarett J.K."/>
            <person name="Geller-Mcgrath D.E."/>
            <person name="Sieber C.M.K."/>
            <person name="Emerson J.B."/>
            <person name="Anantharaman K."/>
            <person name="Thomas B.C."/>
            <person name="Malmstrom R."/>
            <person name="Stieglmeier M."/>
            <person name="Klingl A."/>
            <person name="Woyke T."/>
            <person name="Ryan C.M."/>
            <person name="Banfield J.F."/>
        </authorList>
    </citation>
    <scope>NUCLEOTIDE SEQUENCE [LARGE SCALE GENOMIC DNA]</scope>
</reference>
<keyword evidence="2" id="KW-0949">S-adenosyl-L-methionine</keyword>
<evidence type="ECO:0000256" key="3">
    <source>
        <dbReference type="ARBA" id="ARBA00034487"/>
    </source>
</evidence>
<dbReference type="Pfam" id="PF13847">
    <property type="entry name" value="Methyltransf_31"/>
    <property type="match status" value="1"/>
</dbReference>
<comment type="caution">
    <text evidence="10">The sequence shown here is derived from an EMBL/GenBank/DDBJ whole genome shotgun (WGS) entry which is preliminary data.</text>
</comment>
<evidence type="ECO:0000256" key="2">
    <source>
        <dbReference type="ARBA" id="ARBA00022691"/>
    </source>
</evidence>
<gene>
    <name evidence="10" type="ORF">COY16_04095</name>
</gene>
<comment type="catalytic activity">
    <reaction evidence="7">
        <text>arsenic triglutathione + 2 [thioredoxin]-dithiol + 2 S-adenosyl-L-methionine + H2O = dimethylarsinous acid + 2 [thioredoxin]-disulfide + 3 glutathione + 2 S-adenosyl-L-homocysteine + 2 H(+)</text>
        <dbReference type="Rhea" id="RHEA:69464"/>
        <dbReference type="Rhea" id="RHEA-COMP:10698"/>
        <dbReference type="Rhea" id="RHEA-COMP:10700"/>
        <dbReference type="ChEBI" id="CHEBI:15377"/>
        <dbReference type="ChEBI" id="CHEBI:15378"/>
        <dbReference type="ChEBI" id="CHEBI:23808"/>
        <dbReference type="ChEBI" id="CHEBI:29950"/>
        <dbReference type="ChEBI" id="CHEBI:50058"/>
        <dbReference type="ChEBI" id="CHEBI:57856"/>
        <dbReference type="ChEBI" id="CHEBI:57925"/>
        <dbReference type="ChEBI" id="CHEBI:59789"/>
        <dbReference type="ChEBI" id="CHEBI:183640"/>
        <dbReference type="EC" id="2.1.1.137"/>
    </reaction>
</comment>
<evidence type="ECO:0000256" key="4">
    <source>
        <dbReference type="ARBA" id="ARBA00034521"/>
    </source>
</evidence>
<evidence type="ECO:0000256" key="5">
    <source>
        <dbReference type="ARBA" id="ARBA00034545"/>
    </source>
</evidence>
<dbReference type="InterPro" id="IPR025714">
    <property type="entry name" value="Methyltranfer_dom"/>
</dbReference>
<dbReference type="GO" id="GO:0030791">
    <property type="term" value="F:arsenite methyltransferase activity"/>
    <property type="evidence" value="ECO:0007669"/>
    <property type="project" value="UniProtKB-EC"/>
</dbReference>
<sequence length="161" mass="17913">MENTTKSVQDYYGKELKKSADLKTNACCTAFDYPVKIKKILSEIHDEVMSKYYGCGLTIPTTLNGLKVLDLGSGSGRDCYLVSKLVGENGHVVGVDMTDEQLDVANRHISYHTEKFGYTSANIEFKKGEIEKLSEIEISENSFDLIISNCVINLSTNKQKV</sequence>
<dbReference type="EMBL" id="PFOB01000053">
    <property type="protein sequence ID" value="PIZ62515.1"/>
    <property type="molecule type" value="Genomic_DNA"/>
</dbReference>
<dbReference type="InterPro" id="IPR026669">
    <property type="entry name" value="Arsenite_MeTrfase-like"/>
</dbReference>
<proteinExistence type="inferred from homology"/>